<dbReference type="AlphaFoldDB" id="A0A7V0LUI4"/>
<dbReference type="InterPro" id="IPR029062">
    <property type="entry name" value="Class_I_gatase-like"/>
</dbReference>
<dbReference type="EMBL" id="DRDR01000148">
    <property type="protein sequence ID" value="HDL60492.1"/>
    <property type="molecule type" value="Genomic_DNA"/>
</dbReference>
<sequence>MKKGFFIIVLLICISPLSAYRFLFDLTKHEDTGNADWVIDDDWPYPYPDNPIADTAWHGAISSWGYELYMMGHEVVTLPPWDSITYGNPEHELDLMYFDVFIIPEPQNPFSENEKQAILEFVANGGGLFLVADHNSSDRDQDGWDSPRVFNAVSPTLPDTALLYGFGVDTIFGIHFNVTGEPSNYITDAPDSNVNDLPSDSIIFGEVGRVYAISYHAGTVMTLYPSYNPSVTAHVWKTDMPHDTTYVMFATAEYGRGRVAAIGDSSPADDGTARPGNQHIYDGWREAGCDNRIIFLNASLWLAKGSTPVKEKNGNSFRIDVESDYDIFSVTGRKVFTGKLNVFYHLNLKSGVYLLKSRENPNKTARIIILK</sequence>
<dbReference type="Gene3D" id="3.40.50.880">
    <property type="match status" value="1"/>
</dbReference>
<protein>
    <recommendedName>
        <fullName evidence="2">DUF4350 domain-containing protein</fullName>
    </recommendedName>
</protein>
<proteinExistence type="predicted"/>
<evidence type="ECO:0008006" key="2">
    <source>
        <dbReference type="Google" id="ProtNLM"/>
    </source>
</evidence>
<reference evidence="1" key="1">
    <citation type="journal article" date="2020" name="mSystems">
        <title>Genome- and Community-Level Interaction Insights into Carbon Utilization and Element Cycling Functions of Hydrothermarchaeota in Hydrothermal Sediment.</title>
        <authorList>
            <person name="Zhou Z."/>
            <person name="Liu Y."/>
            <person name="Xu W."/>
            <person name="Pan J."/>
            <person name="Luo Z.H."/>
            <person name="Li M."/>
        </authorList>
    </citation>
    <scope>NUCLEOTIDE SEQUENCE [LARGE SCALE GENOMIC DNA]</scope>
    <source>
        <strain evidence="1">HyVt-28</strain>
    </source>
</reference>
<accession>A0A7V0LUI4</accession>
<comment type="caution">
    <text evidence="1">The sequence shown here is derived from an EMBL/GenBank/DDBJ whole genome shotgun (WGS) entry which is preliminary data.</text>
</comment>
<organism evidence="1">
    <name type="scientific">candidate division WOR-3 bacterium</name>
    <dbReference type="NCBI Taxonomy" id="2052148"/>
    <lineage>
        <taxon>Bacteria</taxon>
        <taxon>Bacteria division WOR-3</taxon>
    </lineage>
</organism>
<gene>
    <name evidence="1" type="ORF">ENH14_03445</name>
</gene>
<name>A0A7V0LUI4_UNCW3</name>
<evidence type="ECO:0000313" key="1">
    <source>
        <dbReference type="EMBL" id="HDL60492.1"/>
    </source>
</evidence>
<dbReference type="Proteomes" id="UP000886381">
    <property type="component" value="Unassembled WGS sequence"/>
</dbReference>
<dbReference type="SUPFAM" id="SSF52317">
    <property type="entry name" value="Class I glutamine amidotransferase-like"/>
    <property type="match status" value="1"/>
</dbReference>